<protein>
    <recommendedName>
        <fullName evidence="1">BTB domain-containing protein</fullName>
    </recommendedName>
</protein>
<dbReference type="PANTHER" id="PTHR24413">
    <property type="entry name" value="SPECKLE-TYPE POZ PROTEIN"/>
    <property type="match status" value="1"/>
</dbReference>
<dbReference type="Proteomes" id="UP001189429">
    <property type="component" value="Unassembled WGS sequence"/>
</dbReference>
<feature type="domain" description="BTB" evidence="1">
    <location>
        <begin position="12"/>
        <end position="79"/>
    </location>
</feature>
<evidence type="ECO:0000259" key="1">
    <source>
        <dbReference type="PROSITE" id="PS50097"/>
    </source>
</evidence>
<name>A0ABN9R7C4_9DINO</name>
<comment type="caution">
    <text evidence="2">The sequence shown here is derived from an EMBL/GenBank/DDBJ whole genome shotgun (WGS) entry which is preliminary data.</text>
</comment>
<dbReference type="SMART" id="SM00225">
    <property type="entry name" value="BTB"/>
    <property type="match status" value="1"/>
</dbReference>
<evidence type="ECO:0000313" key="3">
    <source>
        <dbReference type="Proteomes" id="UP001189429"/>
    </source>
</evidence>
<dbReference type="PROSITE" id="PS50097">
    <property type="entry name" value="BTB"/>
    <property type="match status" value="1"/>
</dbReference>
<keyword evidence="3" id="KW-1185">Reference proteome</keyword>
<dbReference type="InterPro" id="IPR011333">
    <property type="entry name" value="SKP1/BTB/POZ_sf"/>
</dbReference>
<evidence type="ECO:0000313" key="2">
    <source>
        <dbReference type="EMBL" id="CAK0814314.1"/>
    </source>
</evidence>
<dbReference type="Pfam" id="PF00651">
    <property type="entry name" value="BTB"/>
    <property type="match status" value="1"/>
</dbReference>
<reference evidence="2" key="1">
    <citation type="submission" date="2023-10" db="EMBL/GenBank/DDBJ databases">
        <authorList>
            <person name="Chen Y."/>
            <person name="Shah S."/>
            <person name="Dougan E. K."/>
            <person name="Thang M."/>
            <person name="Chan C."/>
        </authorList>
    </citation>
    <scope>NUCLEOTIDE SEQUENCE [LARGE SCALE GENOMIC DNA]</scope>
</reference>
<gene>
    <name evidence="2" type="ORF">PCOR1329_LOCUS17960</name>
</gene>
<proteinExistence type="predicted"/>
<dbReference type="InterPro" id="IPR000210">
    <property type="entry name" value="BTB/POZ_dom"/>
</dbReference>
<accession>A0ABN9R7C4</accession>
<dbReference type="CDD" id="cd18186">
    <property type="entry name" value="BTB_POZ_ZBTB_KLHL-like"/>
    <property type="match status" value="1"/>
</dbReference>
<dbReference type="Gene3D" id="3.30.710.10">
    <property type="entry name" value="Potassium Channel Kv1.1, Chain A"/>
    <property type="match status" value="1"/>
</dbReference>
<sequence length="168" mass="18853">MAHQLYQKGKFTDAVIKCSGQEFNVHRAVLASTSEVFDRMFSSSMREGAEAVVLIEDATPEAVEALIEGMYCGKLPEKRLLPSFWHLASKYLIEDLAAAAMRVMYEEIDISIATDFLLALRHHTQNEDAGSGSEMWSGLLQKLESDKAMHRRVLEELADGSCKRLKRS</sequence>
<dbReference type="EMBL" id="CAUYUJ010005603">
    <property type="protein sequence ID" value="CAK0814314.1"/>
    <property type="molecule type" value="Genomic_DNA"/>
</dbReference>
<dbReference type="SUPFAM" id="SSF54695">
    <property type="entry name" value="POZ domain"/>
    <property type="match status" value="1"/>
</dbReference>
<organism evidence="2 3">
    <name type="scientific">Prorocentrum cordatum</name>
    <dbReference type="NCBI Taxonomy" id="2364126"/>
    <lineage>
        <taxon>Eukaryota</taxon>
        <taxon>Sar</taxon>
        <taxon>Alveolata</taxon>
        <taxon>Dinophyceae</taxon>
        <taxon>Prorocentrales</taxon>
        <taxon>Prorocentraceae</taxon>
        <taxon>Prorocentrum</taxon>
    </lineage>
</organism>